<proteinExistence type="inferred from homology"/>
<dbReference type="OrthoDB" id="280847at2"/>
<dbReference type="Pfam" id="PF01740">
    <property type="entry name" value="STAS"/>
    <property type="match status" value="1"/>
</dbReference>
<dbReference type="InterPro" id="IPR002645">
    <property type="entry name" value="STAS_dom"/>
</dbReference>
<dbReference type="STRING" id="1561003.Ark11_0231"/>
<organism evidence="4 5">
    <name type="scientific">Candidatus Ichthyocystis hellenicum</name>
    <dbReference type="NCBI Taxonomy" id="1561003"/>
    <lineage>
        <taxon>Bacteria</taxon>
        <taxon>Pseudomonadati</taxon>
        <taxon>Pseudomonadota</taxon>
        <taxon>Betaproteobacteria</taxon>
        <taxon>Burkholderiales</taxon>
        <taxon>Candidatus Ichthyocystis</taxon>
    </lineage>
</organism>
<keyword evidence="5" id="KW-1185">Reference proteome</keyword>
<dbReference type="PANTHER" id="PTHR33495">
    <property type="entry name" value="ANTI-SIGMA FACTOR ANTAGONIST TM_1081-RELATED-RELATED"/>
    <property type="match status" value="1"/>
</dbReference>
<dbReference type="InterPro" id="IPR036513">
    <property type="entry name" value="STAS_dom_sf"/>
</dbReference>
<accession>A0A0S4M1H3</accession>
<gene>
    <name evidence="4" type="ORF">Ark11_0231</name>
</gene>
<feature type="domain" description="STAS" evidence="3">
    <location>
        <begin position="9"/>
        <end position="110"/>
    </location>
</feature>
<evidence type="ECO:0000256" key="1">
    <source>
        <dbReference type="ARBA" id="ARBA00009013"/>
    </source>
</evidence>
<dbReference type="RefSeq" id="WP_157722209.1">
    <property type="nucleotide sequence ID" value="NZ_FLSL01000095.1"/>
</dbReference>
<dbReference type="PANTHER" id="PTHR33495:SF14">
    <property type="entry name" value="ANTI-SIGMA FACTOR ANTAGONIST"/>
    <property type="match status" value="1"/>
</dbReference>
<dbReference type="PROSITE" id="PS50801">
    <property type="entry name" value="STAS"/>
    <property type="match status" value="1"/>
</dbReference>
<evidence type="ECO:0000313" key="4">
    <source>
        <dbReference type="EMBL" id="CUT17088.1"/>
    </source>
</evidence>
<dbReference type="NCBIfam" id="TIGR00377">
    <property type="entry name" value="ant_ant_sig"/>
    <property type="match status" value="1"/>
</dbReference>
<dbReference type="AlphaFoldDB" id="A0A0S4M1H3"/>
<evidence type="ECO:0000259" key="3">
    <source>
        <dbReference type="PROSITE" id="PS50801"/>
    </source>
</evidence>
<evidence type="ECO:0000256" key="2">
    <source>
        <dbReference type="RuleBase" id="RU003749"/>
    </source>
</evidence>
<reference evidence="5" key="1">
    <citation type="submission" date="2015-11" db="EMBL/GenBank/DDBJ databases">
        <authorList>
            <person name="Seth-Smith H.M.B."/>
        </authorList>
    </citation>
    <scope>NUCLEOTIDE SEQUENCE [LARGE SCALE GENOMIC DNA]</scope>
    <source>
        <strain evidence="5">2013Ark11</strain>
    </source>
</reference>
<dbReference type="Proteomes" id="UP000198651">
    <property type="component" value="Chromosome I"/>
</dbReference>
<dbReference type="CDD" id="cd07043">
    <property type="entry name" value="STAS_anti-anti-sigma_factors"/>
    <property type="match status" value="1"/>
</dbReference>
<protein>
    <recommendedName>
        <fullName evidence="2">Anti-sigma factor antagonist</fullName>
    </recommendedName>
</protein>
<sequence>MGWTEGIEDGAYVVHLSDRLDGASASDFERVVTLVADGNHTKVILDMSDLMYISSAGLRVILLLGKKVRSMKGVLVLAALSNMVHEIFDVSGFLSLFPIANNLEEAKKICSDDGE</sequence>
<name>A0A0S4M1H3_9BURK</name>
<dbReference type="InterPro" id="IPR003658">
    <property type="entry name" value="Anti-sigma_ant"/>
</dbReference>
<dbReference type="Gene3D" id="3.30.750.24">
    <property type="entry name" value="STAS domain"/>
    <property type="match status" value="1"/>
</dbReference>
<evidence type="ECO:0000313" key="5">
    <source>
        <dbReference type="Proteomes" id="UP000198651"/>
    </source>
</evidence>
<dbReference type="EMBL" id="LN906597">
    <property type="protein sequence ID" value="CUT17088.1"/>
    <property type="molecule type" value="Genomic_DNA"/>
</dbReference>
<dbReference type="GO" id="GO:0043856">
    <property type="term" value="F:anti-sigma factor antagonist activity"/>
    <property type="evidence" value="ECO:0007669"/>
    <property type="project" value="InterPro"/>
</dbReference>
<dbReference type="SUPFAM" id="SSF52091">
    <property type="entry name" value="SpoIIaa-like"/>
    <property type="match status" value="1"/>
</dbReference>
<comment type="similarity">
    <text evidence="1 2">Belongs to the anti-sigma-factor antagonist family.</text>
</comment>